<dbReference type="Gene3D" id="3.30.420.10">
    <property type="entry name" value="Ribonuclease H-like superfamily/Ribonuclease H"/>
    <property type="match status" value="1"/>
</dbReference>
<evidence type="ECO:0000256" key="2">
    <source>
        <dbReference type="ARBA" id="ARBA00001946"/>
    </source>
</evidence>
<keyword evidence="10 12" id="KW-0378">Hydrolase</keyword>
<dbReference type="InterPro" id="IPR024567">
    <property type="entry name" value="RNase_HII/HIII_dom"/>
</dbReference>
<evidence type="ECO:0000256" key="8">
    <source>
        <dbReference type="ARBA" id="ARBA00022723"/>
    </source>
</evidence>
<keyword evidence="8 12" id="KW-0479">Metal-binding</keyword>
<comment type="subcellular location">
    <subcellularLocation>
        <location evidence="4">Cytoplasm</location>
    </subcellularLocation>
</comment>
<keyword evidence="6" id="KW-0963">Cytoplasm</keyword>
<dbReference type="Pfam" id="PF01351">
    <property type="entry name" value="RNase_HII"/>
    <property type="match status" value="1"/>
</dbReference>
<keyword evidence="9 12" id="KW-0255">Endonuclease</keyword>
<evidence type="ECO:0000256" key="1">
    <source>
        <dbReference type="ARBA" id="ARBA00000077"/>
    </source>
</evidence>
<dbReference type="EC" id="3.1.26.4" evidence="13"/>
<evidence type="ECO:0000256" key="9">
    <source>
        <dbReference type="ARBA" id="ARBA00022759"/>
    </source>
</evidence>
<dbReference type="InterPro" id="IPR012337">
    <property type="entry name" value="RNaseH-like_sf"/>
</dbReference>
<dbReference type="PANTHER" id="PTHR10954">
    <property type="entry name" value="RIBONUCLEASE H2 SUBUNIT A"/>
    <property type="match status" value="1"/>
</dbReference>
<sequence length="231" mass="24890">MNALQRYDASLLENYSSLIGIDEAGRGCLAGPVSAGACYVPRALFESPEALEQSALINDSKQLTAEAREAQYEVLQSLQARDLIDFAVAFASVEEIAELNILGATRLAMQRAVDQLAKRASAWSLPHTAAEDPLFRSASDVKLLADGRALKPFPYAHEGVVKGDGKSLAIAMASIAAKVLRDREMRLLAQTYPAYGFEQHKGYGTAAHRAALKAHGATPVHRALFLRKVLG</sequence>
<feature type="binding site" evidence="12">
    <location>
        <position position="23"/>
    </location>
    <ligand>
        <name>a divalent metal cation</name>
        <dbReference type="ChEBI" id="CHEBI:60240"/>
    </ligand>
</feature>
<dbReference type="PANTHER" id="PTHR10954:SF18">
    <property type="entry name" value="RIBONUCLEASE HII"/>
    <property type="match status" value="1"/>
</dbReference>
<evidence type="ECO:0000256" key="6">
    <source>
        <dbReference type="ARBA" id="ARBA00022490"/>
    </source>
</evidence>
<comment type="caution">
    <text evidence="15">The sequence shown here is derived from an EMBL/GenBank/DDBJ whole genome shotgun (WGS) entry which is preliminary data.</text>
</comment>
<keyword evidence="16" id="KW-1185">Reference proteome</keyword>
<dbReference type="PROSITE" id="PS51975">
    <property type="entry name" value="RNASE_H_2"/>
    <property type="match status" value="1"/>
</dbReference>
<comment type="catalytic activity">
    <reaction evidence="1 12 13">
        <text>Endonucleolytic cleavage to 5'-phosphomonoester.</text>
        <dbReference type="EC" id="3.1.26.4"/>
    </reaction>
</comment>
<comment type="cofactor">
    <cofactor evidence="12">
        <name>Mn(2+)</name>
        <dbReference type="ChEBI" id="CHEBI:29035"/>
    </cofactor>
    <cofactor evidence="12">
        <name>Mg(2+)</name>
        <dbReference type="ChEBI" id="CHEBI:18420"/>
    </cofactor>
    <text evidence="12">Manganese or magnesium. Binds 1 divalent metal ion per monomer in the absence of substrate. May bind a second metal ion after substrate binding.</text>
</comment>
<evidence type="ECO:0000256" key="13">
    <source>
        <dbReference type="RuleBase" id="RU003515"/>
    </source>
</evidence>
<protein>
    <recommendedName>
        <fullName evidence="13">Ribonuclease</fullName>
        <ecNumber evidence="13">3.1.26.4</ecNumber>
    </recommendedName>
</protein>
<accession>A0ABU1B0S7</accession>
<comment type="function">
    <text evidence="3 13">Endonuclease that specifically degrades the RNA of RNA-DNA hybrids.</text>
</comment>
<dbReference type="InterPro" id="IPR036397">
    <property type="entry name" value="RNaseH_sf"/>
</dbReference>
<evidence type="ECO:0000313" key="16">
    <source>
        <dbReference type="Proteomes" id="UP001225316"/>
    </source>
</evidence>
<evidence type="ECO:0000313" key="15">
    <source>
        <dbReference type="EMBL" id="MDQ8209060.1"/>
    </source>
</evidence>
<evidence type="ECO:0000256" key="10">
    <source>
        <dbReference type="ARBA" id="ARBA00022801"/>
    </source>
</evidence>
<gene>
    <name evidence="15" type="ORF">QEH52_16160</name>
</gene>
<dbReference type="InterPro" id="IPR001352">
    <property type="entry name" value="RNase_HII/HIII"/>
</dbReference>
<evidence type="ECO:0000256" key="11">
    <source>
        <dbReference type="ARBA" id="ARBA00023211"/>
    </source>
</evidence>
<evidence type="ECO:0000256" key="7">
    <source>
        <dbReference type="ARBA" id="ARBA00022722"/>
    </source>
</evidence>
<dbReference type="EMBL" id="JARXHW010000050">
    <property type="protein sequence ID" value="MDQ8209060.1"/>
    <property type="molecule type" value="Genomic_DNA"/>
</dbReference>
<dbReference type="CDD" id="cd07182">
    <property type="entry name" value="RNase_HII_bacteria_HII_like"/>
    <property type="match status" value="1"/>
</dbReference>
<proteinExistence type="inferred from homology"/>
<reference evidence="15 16" key="1">
    <citation type="submission" date="2023-04" db="EMBL/GenBank/DDBJ databases">
        <title>A novel bacteria isolated from coastal sediment.</title>
        <authorList>
            <person name="Liu X.-J."/>
            <person name="Du Z.-J."/>
        </authorList>
    </citation>
    <scope>NUCLEOTIDE SEQUENCE [LARGE SCALE GENOMIC DNA]</scope>
    <source>
        <strain evidence="15 16">SDUM461003</strain>
    </source>
</reference>
<dbReference type="Proteomes" id="UP001225316">
    <property type="component" value="Unassembled WGS sequence"/>
</dbReference>
<evidence type="ECO:0000256" key="3">
    <source>
        <dbReference type="ARBA" id="ARBA00004065"/>
    </source>
</evidence>
<comment type="similarity">
    <text evidence="5 13">Belongs to the RNase HII family.</text>
</comment>
<dbReference type="RefSeq" id="WP_308951841.1">
    <property type="nucleotide sequence ID" value="NZ_JARXHW010000050.1"/>
</dbReference>
<keyword evidence="7 12" id="KW-0540">Nuclease</keyword>
<feature type="binding site" evidence="12">
    <location>
        <position position="146"/>
    </location>
    <ligand>
        <name>a divalent metal cation</name>
        <dbReference type="ChEBI" id="CHEBI:60240"/>
    </ligand>
</feature>
<feature type="binding site" evidence="12">
    <location>
        <position position="22"/>
    </location>
    <ligand>
        <name>a divalent metal cation</name>
        <dbReference type="ChEBI" id="CHEBI:60240"/>
    </ligand>
</feature>
<dbReference type="GO" id="GO:0004523">
    <property type="term" value="F:RNA-DNA hybrid ribonuclease activity"/>
    <property type="evidence" value="ECO:0007669"/>
    <property type="project" value="UniProtKB-EC"/>
</dbReference>
<keyword evidence="11" id="KW-0464">Manganese</keyword>
<evidence type="ECO:0000259" key="14">
    <source>
        <dbReference type="PROSITE" id="PS51975"/>
    </source>
</evidence>
<evidence type="ECO:0000256" key="12">
    <source>
        <dbReference type="PROSITE-ProRule" id="PRU01319"/>
    </source>
</evidence>
<name>A0ABU1B0S7_9BACT</name>
<dbReference type="SUPFAM" id="SSF53098">
    <property type="entry name" value="Ribonuclease H-like"/>
    <property type="match status" value="1"/>
</dbReference>
<evidence type="ECO:0000256" key="4">
    <source>
        <dbReference type="ARBA" id="ARBA00004496"/>
    </source>
</evidence>
<comment type="cofactor">
    <cofactor evidence="2">
        <name>Mg(2+)</name>
        <dbReference type="ChEBI" id="CHEBI:18420"/>
    </cofactor>
</comment>
<organism evidence="15 16">
    <name type="scientific">Thalassobacterium maritimum</name>
    <dbReference type="NCBI Taxonomy" id="3041265"/>
    <lineage>
        <taxon>Bacteria</taxon>
        <taxon>Pseudomonadati</taxon>
        <taxon>Verrucomicrobiota</taxon>
        <taxon>Opitutia</taxon>
        <taxon>Puniceicoccales</taxon>
        <taxon>Coraliomargaritaceae</taxon>
        <taxon>Thalassobacterium</taxon>
    </lineage>
</organism>
<dbReference type="InterPro" id="IPR022898">
    <property type="entry name" value="RNase_HII"/>
</dbReference>
<evidence type="ECO:0000256" key="5">
    <source>
        <dbReference type="ARBA" id="ARBA00007383"/>
    </source>
</evidence>
<dbReference type="NCBIfam" id="NF000595">
    <property type="entry name" value="PRK00015.1-3"/>
    <property type="match status" value="1"/>
</dbReference>
<feature type="domain" description="RNase H type-2" evidence="14">
    <location>
        <begin position="16"/>
        <end position="231"/>
    </location>
</feature>